<feature type="domain" description="RIO kinase" evidence="13">
    <location>
        <begin position="5"/>
        <end position="235"/>
    </location>
</feature>
<dbReference type="InterPro" id="IPR018935">
    <property type="entry name" value="RIO_kinase_CS"/>
</dbReference>
<accession>A0A1G9PPJ1</accession>
<comment type="catalytic activity">
    <reaction evidence="11">
        <text>L-seryl-[protein] + ATP = O-phospho-L-seryl-[protein] + ADP + H(+)</text>
        <dbReference type="Rhea" id="RHEA:17989"/>
        <dbReference type="Rhea" id="RHEA-COMP:9863"/>
        <dbReference type="Rhea" id="RHEA-COMP:11604"/>
        <dbReference type="ChEBI" id="CHEBI:15378"/>
        <dbReference type="ChEBI" id="CHEBI:29999"/>
        <dbReference type="ChEBI" id="CHEBI:30616"/>
        <dbReference type="ChEBI" id="CHEBI:83421"/>
        <dbReference type="ChEBI" id="CHEBI:456216"/>
        <dbReference type="EC" id="2.7.11.1"/>
    </reaction>
</comment>
<keyword evidence="3" id="KW-0723">Serine/threonine-protein kinase</keyword>
<dbReference type="OrthoDB" id="9795258at2"/>
<organism evidence="14 15">
    <name type="scientific">Modicisalibacter muralis</name>
    <dbReference type="NCBI Taxonomy" id="119000"/>
    <lineage>
        <taxon>Bacteria</taxon>
        <taxon>Pseudomonadati</taxon>
        <taxon>Pseudomonadota</taxon>
        <taxon>Gammaproteobacteria</taxon>
        <taxon>Oceanospirillales</taxon>
        <taxon>Halomonadaceae</taxon>
        <taxon>Modicisalibacter</taxon>
    </lineage>
</organism>
<dbReference type="EC" id="2.7.11.1" evidence="2"/>
<dbReference type="InterPro" id="IPR051272">
    <property type="entry name" value="RIO-type_Ser/Thr_kinase"/>
</dbReference>
<dbReference type="STRING" id="119000.SAMN05661010_03073"/>
<dbReference type="InterPro" id="IPR048148">
    <property type="entry name" value="Prot_kin_PA4780"/>
</dbReference>
<dbReference type="EMBL" id="FNGI01000010">
    <property type="protein sequence ID" value="SDM00533.1"/>
    <property type="molecule type" value="Genomic_DNA"/>
</dbReference>
<evidence type="ECO:0000256" key="9">
    <source>
        <dbReference type="ARBA" id="ARBA00022842"/>
    </source>
</evidence>
<gene>
    <name evidence="14" type="ORF">SAMN05661010_03073</name>
</gene>
<dbReference type="Gene3D" id="1.10.510.10">
    <property type="entry name" value="Transferase(Phosphotransferase) domain 1"/>
    <property type="match status" value="1"/>
</dbReference>
<dbReference type="InterPro" id="IPR011009">
    <property type="entry name" value="Kinase-like_dom_sf"/>
</dbReference>
<name>A0A1G9PPJ1_9GAMM</name>
<feature type="region of interest" description="Disordered" evidence="12">
    <location>
        <begin position="265"/>
        <end position="298"/>
    </location>
</feature>
<evidence type="ECO:0000256" key="11">
    <source>
        <dbReference type="ARBA" id="ARBA00048679"/>
    </source>
</evidence>
<keyword evidence="7 14" id="KW-0418">Kinase</keyword>
<dbReference type="PANTHER" id="PTHR45723">
    <property type="entry name" value="SERINE/THREONINE-PROTEIN KINASE RIO1"/>
    <property type="match status" value="1"/>
</dbReference>
<feature type="compositionally biased region" description="Acidic residues" evidence="12">
    <location>
        <begin position="278"/>
        <end position="290"/>
    </location>
</feature>
<evidence type="ECO:0000256" key="10">
    <source>
        <dbReference type="ARBA" id="ARBA00047899"/>
    </source>
</evidence>
<keyword evidence="8" id="KW-0067">ATP-binding</keyword>
<evidence type="ECO:0000256" key="1">
    <source>
        <dbReference type="ARBA" id="ARBA00009196"/>
    </source>
</evidence>
<reference evidence="14 15" key="1">
    <citation type="submission" date="2016-10" db="EMBL/GenBank/DDBJ databases">
        <authorList>
            <person name="de Groot N.N."/>
        </authorList>
    </citation>
    <scope>NUCLEOTIDE SEQUENCE [LARGE SCALE GENOMIC DNA]</scope>
    <source>
        <strain evidence="14 15">DSM 14789</strain>
    </source>
</reference>
<feature type="compositionally biased region" description="Basic and acidic residues" evidence="12">
    <location>
        <begin position="265"/>
        <end position="277"/>
    </location>
</feature>
<dbReference type="NCBIfam" id="NF041645">
    <property type="entry name" value="prot_kin_PA4780"/>
    <property type="match status" value="1"/>
</dbReference>
<evidence type="ECO:0000259" key="13">
    <source>
        <dbReference type="SMART" id="SM00090"/>
    </source>
</evidence>
<dbReference type="GO" id="GO:0004674">
    <property type="term" value="F:protein serine/threonine kinase activity"/>
    <property type="evidence" value="ECO:0007669"/>
    <property type="project" value="UniProtKB-KW"/>
</dbReference>
<dbReference type="PROSITE" id="PS01245">
    <property type="entry name" value="RIO1"/>
    <property type="match status" value="1"/>
</dbReference>
<keyword evidence="4" id="KW-0808">Transferase</keyword>
<dbReference type="SMART" id="SM00090">
    <property type="entry name" value="RIO"/>
    <property type="match status" value="1"/>
</dbReference>
<dbReference type="Gene3D" id="3.30.200.20">
    <property type="entry name" value="Phosphorylase Kinase, domain 1"/>
    <property type="match status" value="1"/>
</dbReference>
<evidence type="ECO:0000313" key="14">
    <source>
        <dbReference type="EMBL" id="SDM00533.1"/>
    </source>
</evidence>
<dbReference type="RefSeq" id="WP_089730156.1">
    <property type="nucleotide sequence ID" value="NZ_FNGI01000010.1"/>
</dbReference>
<sequence length="298" mass="33303">MKAPKRLQPLIDDGFIDEVMRPLMSGKEAAVYVVRAQGETRCAKVYKEASKRSFHNQAEYQEGRKVRNSRQARAMEKRTRFGRREQEEAWQNAEVDALYRLASAGVRVPRPHGFIDGVLLMDLIVDTDGDAAPRLNDVELDANEARDFYQVMIGEIVKMLSAGLIHGDLSEYNVLLTPQGPVIIDLPQAVDAAANNNAERMLTRDVDNMTRYFGRFAPELLKIDYAGEIWSLFEHGKLHPDVALTGTFARSEQSADLAAVMREIDAAQDEHLGRGPGDDENDDDASEDDAPGGWRSSR</sequence>
<keyword evidence="5" id="KW-0479">Metal-binding</keyword>
<dbReference type="InterPro" id="IPR000687">
    <property type="entry name" value="RIO_kinase"/>
</dbReference>
<comment type="catalytic activity">
    <reaction evidence="10">
        <text>L-threonyl-[protein] + ATP = O-phospho-L-threonyl-[protein] + ADP + H(+)</text>
        <dbReference type="Rhea" id="RHEA:46608"/>
        <dbReference type="Rhea" id="RHEA-COMP:11060"/>
        <dbReference type="Rhea" id="RHEA-COMP:11605"/>
        <dbReference type="ChEBI" id="CHEBI:15378"/>
        <dbReference type="ChEBI" id="CHEBI:30013"/>
        <dbReference type="ChEBI" id="CHEBI:30616"/>
        <dbReference type="ChEBI" id="CHEBI:61977"/>
        <dbReference type="ChEBI" id="CHEBI:456216"/>
        <dbReference type="EC" id="2.7.11.1"/>
    </reaction>
</comment>
<evidence type="ECO:0000256" key="8">
    <source>
        <dbReference type="ARBA" id="ARBA00022840"/>
    </source>
</evidence>
<evidence type="ECO:0000256" key="4">
    <source>
        <dbReference type="ARBA" id="ARBA00022679"/>
    </source>
</evidence>
<protein>
    <recommendedName>
        <fullName evidence="2">non-specific serine/threonine protein kinase</fullName>
        <ecNumber evidence="2">2.7.11.1</ecNumber>
    </recommendedName>
</protein>
<dbReference type="SUPFAM" id="SSF56112">
    <property type="entry name" value="Protein kinase-like (PK-like)"/>
    <property type="match status" value="1"/>
</dbReference>
<dbReference type="Pfam" id="PF01163">
    <property type="entry name" value="RIO1"/>
    <property type="match status" value="1"/>
</dbReference>
<dbReference type="GO" id="GO:0046872">
    <property type="term" value="F:metal ion binding"/>
    <property type="evidence" value="ECO:0007669"/>
    <property type="project" value="UniProtKB-KW"/>
</dbReference>
<dbReference type="AlphaFoldDB" id="A0A1G9PPJ1"/>
<evidence type="ECO:0000256" key="2">
    <source>
        <dbReference type="ARBA" id="ARBA00012513"/>
    </source>
</evidence>
<dbReference type="Proteomes" id="UP000198654">
    <property type="component" value="Unassembled WGS sequence"/>
</dbReference>
<evidence type="ECO:0000256" key="5">
    <source>
        <dbReference type="ARBA" id="ARBA00022723"/>
    </source>
</evidence>
<dbReference type="InterPro" id="IPR018934">
    <property type="entry name" value="RIO_dom"/>
</dbReference>
<keyword evidence="9" id="KW-0460">Magnesium</keyword>
<evidence type="ECO:0000256" key="7">
    <source>
        <dbReference type="ARBA" id="ARBA00022777"/>
    </source>
</evidence>
<dbReference type="GO" id="GO:0005524">
    <property type="term" value="F:ATP binding"/>
    <property type="evidence" value="ECO:0007669"/>
    <property type="project" value="UniProtKB-KW"/>
</dbReference>
<evidence type="ECO:0000256" key="12">
    <source>
        <dbReference type="SAM" id="MobiDB-lite"/>
    </source>
</evidence>
<keyword evidence="15" id="KW-1185">Reference proteome</keyword>
<evidence type="ECO:0000256" key="6">
    <source>
        <dbReference type="ARBA" id="ARBA00022741"/>
    </source>
</evidence>
<evidence type="ECO:0000256" key="3">
    <source>
        <dbReference type="ARBA" id="ARBA00022527"/>
    </source>
</evidence>
<proteinExistence type="inferred from homology"/>
<dbReference type="CDD" id="cd05145">
    <property type="entry name" value="RIO1_like"/>
    <property type="match status" value="1"/>
</dbReference>
<evidence type="ECO:0000313" key="15">
    <source>
        <dbReference type="Proteomes" id="UP000198654"/>
    </source>
</evidence>
<keyword evidence="6" id="KW-0547">Nucleotide-binding</keyword>
<comment type="similarity">
    <text evidence="1">Belongs to the protein kinase superfamily. RIO-type Ser/Thr kinase family.</text>
</comment>